<accession>A0AAW0F4L1</accession>
<protein>
    <recommendedName>
        <fullName evidence="4">Surface antigen-like protein</fullName>
    </recommendedName>
</protein>
<sequence length="136" mass="13700">MAAKLTVALALLLAFAMIATAQSCPPGYSSVNGQCVLNCQAANCDVCDPYDETHTACSTCSFGFIITPSKTCTPACSVPNCKLCSSSGNNACQECAPGYLRTAPGMCKRGRNGATTAASAAVAAVVIAASVYVVTA</sequence>
<dbReference type="AlphaFoldDB" id="A0AAW0F4L1"/>
<dbReference type="InterPro" id="IPR009030">
    <property type="entry name" value="Growth_fac_rcpt_cys_sf"/>
</dbReference>
<feature type="signal peptide" evidence="1">
    <location>
        <begin position="1"/>
        <end position="21"/>
    </location>
</feature>
<dbReference type="SUPFAM" id="SSF57184">
    <property type="entry name" value="Growth factor receptor domain"/>
    <property type="match status" value="1"/>
</dbReference>
<proteinExistence type="predicted"/>
<dbReference type="Proteomes" id="UP001430356">
    <property type="component" value="Unassembled WGS sequence"/>
</dbReference>
<name>A0AAW0F4L1_9TRYP</name>
<evidence type="ECO:0008006" key="4">
    <source>
        <dbReference type="Google" id="ProtNLM"/>
    </source>
</evidence>
<keyword evidence="1" id="KW-0732">Signal</keyword>
<evidence type="ECO:0000313" key="3">
    <source>
        <dbReference type="Proteomes" id="UP001430356"/>
    </source>
</evidence>
<organism evidence="2 3">
    <name type="scientific">Novymonas esmeraldas</name>
    <dbReference type="NCBI Taxonomy" id="1808958"/>
    <lineage>
        <taxon>Eukaryota</taxon>
        <taxon>Discoba</taxon>
        <taxon>Euglenozoa</taxon>
        <taxon>Kinetoplastea</taxon>
        <taxon>Metakinetoplastina</taxon>
        <taxon>Trypanosomatida</taxon>
        <taxon>Trypanosomatidae</taxon>
        <taxon>Novymonas</taxon>
    </lineage>
</organism>
<evidence type="ECO:0000313" key="2">
    <source>
        <dbReference type="EMBL" id="KAK7200599.1"/>
    </source>
</evidence>
<reference evidence="2 3" key="1">
    <citation type="journal article" date="2021" name="MBio">
        <title>A New Model Trypanosomatid, Novymonas esmeraldas: Genomic Perception of Its 'Candidatus Pandoraea novymonadis' Endosymbiont.</title>
        <authorList>
            <person name="Zakharova A."/>
            <person name="Saura A."/>
            <person name="Butenko A."/>
            <person name="Podesvova L."/>
            <person name="Warmusova S."/>
            <person name="Kostygov A.Y."/>
            <person name="Nenarokova A."/>
            <person name="Lukes J."/>
            <person name="Opperdoes F.R."/>
            <person name="Yurchenko V."/>
        </authorList>
    </citation>
    <scope>NUCLEOTIDE SEQUENCE [LARGE SCALE GENOMIC DNA]</scope>
    <source>
        <strain evidence="2 3">E262AT.01</strain>
    </source>
</reference>
<dbReference type="EMBL" id="JAECZO010000007">
    <property type="protein sequence ID" value="KAK7200599.1"/>
    <property type="molecule type" value="Genomic_DNA"/>
</dbReference>
<keyword evidence="3" id="KW-1185">Reference proteome</keyword>
<evidence type="ECO:0000256" key="1">
    <source>
        <dbReference type="SAM" id="SignalP"/>
    </source>
</evidence>
<feature type="chain" id="PRO_5043776907" description="Surface antigen-like protein" evidence="1">
    <location>
        <begin position="22"/>
        <end position="136"/>
    </location>
</feature>
<comment type="caution">
    <text evidence="2">The sequence shown here is derived from an EMBL/GenBank/DDBJ whole genome shotgun (WGS) entry which is preliminary data.</text>
</comment>
<dbReference type="PROSITE" id="PS51257">
    <property type="entry name" value="PROKAR_LIPOPROTEIN"/>
    <property type="match status" value="1"/>
</dbReference>
<gene>
    <name evidence="2" type="ORF">NESM_000115900</name>
</gene>